<dbReference type="KEGG" id="serj:SGUI_0216"/>
<proteinExistence type="predicted"/>
<evidence type="ECO:0008006" key="4">
    <source>
        <dbReference type="Google" id="ProtNLM"/>
    </source>
</evidence>
<feature type="transmembrane region" description="Helical" evidence="1">
    <location>
        <begin position="103"/>
        <end position="123"/>
    </location>
</feature>
<feature type="transmembrane region" description="Helical" evidence="1">
    <location>
        <begin position="77"/>
        <end position="97"/>
    </location>
</feature>
<dbReference type="STRING" id="1758689.SGUI_0216"/>
<keyword evidence="1" id="KW-0812">Transmembrane</keyword>
<sequence length="142" mass="14101">MRRLQRPVLPATLLALGLALLAAGQPWSRRTVVDAAGVAWEEVRTGHDLTPVVTALLLVAAAASLLGVRLGGAAGTAVRLLTVLAAAGAALATVGASPPEPTGWFWLSAVAALVATCGALVLVPTAGAGRMSAEGPVGPVTR</sequence>
<accession>A0A1B1N848</accession>
<evidence type="ECO:0000256" key="1">
    <source>
        <dbReference type="SAM" id="Phobius"/>
    </source>
</evidence>
<dbReference type="EMBL" id="CP014989">
    <property type="protein sequence ID" value="ANS77612.1"/>
    <property type="molecule type" value="Genomic_DNA"/>
</dbReference>
<gene>
    <name evidence="2" type="ORF">SGUI_0216</name>
</gene>
<keyword evidence="1" id="KW-1133">Transmembrane helix</keyword>
<feature type="transmembrane region" description="Helical" evidence="1">
    <location>
        <begin position="51"/>
        <end position="70"/>
    </location>
</feature>
<dbReference type="Proteomes" id="UP000092482">
    <property type="component" value="Chromosome"/>
</dbReference>
<evidence type="ECO:0000313" key="2">
    <source>
        <dbReference type="EMBL" id="ANS77612.1"/>
    </source>
</evidence>
<keyword evidence="1" id="KW-0472">Membrane</keyword>
<dbReference type="AlphaFoldDB" id="A0A1B1N848"/>
<organism evidence="2 3">
    <name type="scientific">Serinicoccus hydrothermalis</name>
    <dbReference type="NCBI Taxonomy" id="1758689"/>
    <lineage>
        <taxon>Bacteria</taxon>
        <taxon>Bacillati</taxon>
        <taxon>Actinomycetota</taxon>
        <taxon>Actinomycetes</taxon>
        <taxon>Micrococcales</taxon>
        <taxon>Ornithinimicrobiaceae</taxon>
        <taxon>Serinicoccus</taxon>
    </lineage>
</organism>
<keyword evidence="3" id="KW-1185">Reference proteome</keyword>
<reference evidence="2 3" key="1">
    <citation type="submission" date="2016-03" db="EMBL/GenBank/DDBJ databases">
        <title>Shallow-sea hydrothermal system.</title>
        <authorList>
            <person name="Tang K."/>
        </authorList>
    </citation>
    <scope>NUCLEOTIDE SEQUENCE [LARGE SCALE GENOMIC DNA]</scope>
    <source>
        <strain evidence="2 3">JLT9</strain>
    </source>
</reference>
<evidence type="ECO:0000313" key="3">
    <source>
        <dbReference type="Proteomes" id="UP000092482"/>
    </source>
</evidence>
<dbReference type="RefSeq" id="WP_066635191.1">
    <property type="nucleotide sequence ID" value="NZ_CP014989.1"/>
</dbReference>
<protein>
    <recommendedName>
        <fullName evidence="4">Tryptophan-associated membrane protein</fullName>
    </recommendedName>
</protein>
<name>A0A1B1N848_9MICO</name>